<accession>A0AAI9DLQ2</accession>
<gene>
    <name evidence="1" type="ORF">QEG54_002619</name>
</gene>
<dbReference type="EMBL" id="ABLOKC030000012">
    <property type="protein sequence ID" value="EML1471880.1"/>
    <property type="molecule type" value="Genomic_DNA"/>
</dbReference>
<sequence length="300" mass="33903">MSKIWGRKYRLEINPVGGEQMVYEPPMQIVFNVENSPENQTATAKISIYGVSAISRQLIQKYDTERKNFGTVRLSAGYEAVDGDLFEGSINSVEVGRDSNGTYIRLYCWRNFDKWRDAVLNKTWGEGTTAATILTDVASVFDQPVELIGKFDDLPVAIQGMTMPSISCRDWLNLMKTRWQFSWWISMTKTVIARSHSARDGISYEIHAGNGMEGVPKWYLQSMEVDLKLTPKIQPGDVVHVTSSFWTINYSGMYHTPVDNQAQEQTGSGLFRVLSTSHSGDFSNDAWKTTLKCLWHKGVS</sequence>
<evidence type="ECO:0000313" key="1">
    <source>
        <dbReference type="EMBL" id="EML1471880.1"/>
    </source>
</evidence>
<comment type="caution">
    <text evidence="1">The sequence shown here is derived from an EMBL/GenBank/DDBJ whole genome shotgun (WGS) entry which is preliminary data.</text>
</comment>
<reference evidence="1" key="1">
    <citation type="submission" date="2024-02" db="EMBL/GenBank/DDBJ databases">
        <authorList>
            <consortium name="Clinical and Environmental Microbiology Branch: Whole genome sequencing antimicrobial resistance pathogens in the healthcare setting"/>
        </authorList>
    </citation>
    <scope>NUCLEOTIDE SEQUENCE</scope>
    <source>
        <strain evidence="1">2021DK-00143</strain>
    </source>
</reference>
<name>A0AAI9DLQ2_PLUGE</name>
<organism evidence="1">
    <name type="scientific">Pluralibacter gergoviae</name>
    <name type="common">Enterobacter gergoviae</name>
    <dbReference type="NCBI Taxonomy" id="61647"/>
    <lineage>
        <taxon>Bacteria</taxon>
        <taxon>Pseudomonadati</taxon>
        <taxon>Pseudomonadota</taxon>
        <taxon>Gammaproteobacteria</taxon>
        <taxon>Enterobacterales</taxon>
        <taxon>Enterobacteriaceae</taxon>
        <taxon>Pluralibacter</taxon>
    </lineage>
</organism>
<proteinExistence type="predicted"/>
<protein>
    <submittedName>
        <fullName evidence="1">Uncharacterized protein</fullName>
    </submittedName>
</protein>
<dbReference type="AlphaFoldDB" id="A0AAI9DLQ2"/>